<reference evidence="3 4" key="1">
    <citation type="submission" date="2016-10" db="EMBL/GenBank/DDBJ databases">
        <authorList>
            <person name="de Groot N.N."/>
        </authorList>
    </citation>
    <scope>NUCLEOTIDE SEQUENCE [LARGE SCALE GENOMIC DNA]</scope>
    <source>
        <strain evidence="3 4">CGMCC 1.9109</strain>
    </source>
</reference>
<gene>
    <name evidence="3" type="ORF">SAMN04488071_3176</name>
</gene>
<evidence type="ECO:0000259" key="2">
    <source>
        <dbReference type="Pfam" id="PF05569"/>
    </source>
</evidence>
<feature type="transmembrane region" description="Helical" evidence="1">
    <location>
        <begin position="167"/>
        <end position="190"/>
    </location>
</feature>
<feature type="domain" description="Peptidase M56" evidence="2">
    <location>
        <begin position="162"/>
        <end position="356"/>
    </location>
</feature>
<keyword evidence="1" id="KW-1133">Transmembrane helix</keyword>
<dbReference type="Proteomes" id="UP000183685">
    <property type="component" value="Unassembled WGS sequence"/>
</dbReference>
<dbReference type="PANTHER" id="PTHR34978:SF3">
    <property type="entry name" value="SLR0241 PROTEIN"/>
    <property type="match status" value="1"/>
</dbReference>
<keyword evidence="1" id="KW-0812">Transmembrane</keyword>
<organism evidence="3 4">
    <name type="scientific">Kordiimonas lacus</name>
    <dbReference type="NCBI Taxonomy" id="637679"/>
    <lineage>
        <taxon>Bacteria</taxon>
        <taxon>Pseudomonadati</taxon>
        <taxon>Pseudomonadota</taxon>
        <taxon>Alphaproteobacteria</taxon>
        <taxon>Kordiimonadales</taxon>
        <taxon>Kordiimonadaceae</taxon>
        <taxon>Kordiimonas</taxon>
    </lineage>
</organism>
<dbReference type="EMBL" id="FNAK01000007">
    <property type="protein sequence ID" value="SDE52725.1"/>
    <property type="molecule type" value="Genomic_DNA"/>
</dbReference>
<dbReference type="PANTHER" id="PTHR34978">
    <property type="entry name" value="POSSIBLE SENSOR-TRANSDUCER PROTEIN BLAR"/>
    <property type="match status" value="1"/>
</dbReference>
<proteinExistence type="predicted"/>
<feature type="transmembrane region" description="Helical" evidence="1">
    <location>
        <begin position="12"/>
        <end position="31"/>
    </location>
</feature>
<dbReference type="OrthoDB" id="5949172at2"/>
<protein>
    <submittedName>
        <fullName evidence="3">BlaR1 peptidase M56</fullName>
    </submittedName>
</protein>
<evidence type="ECO:0000313" key="3">
    <source>
        <dbReference type="EMBL" id="SDE52725.1"/>
    </source>
</evidence>
<dbReference type="RefSeq" id="WP_068304798.1">
    <property type="nucleotide sequence ID" value="NZ_FNAK01000007.1"/>
</dbReference>
<keyword evidence="1" id="KW-0472">Membrane</keyword>
<sequence>MFDLFFDMPALTLVLKFMVASSVLLGAVWLMEKTRLLNTPDLADMAWKLAIAGSFVALLPIGDWISKPITIQHEKTSALVDEFNEGRPLAGMVPMIDPLPQDIQGERTALPARRLPPSQQEMLDPLVEQPQEQQLPATNQPLQTSQRALPRQTTLWDFLGTLRTKELAALTWAMLAGVALLLLLGGYAFAIKGLGSRLRVPPEHDSNKALRAICTAAGIKHVPYLSRSSDIKSPVCLPRREICLPDWAFDDLPESELNSLLAHEVAHMVRRDPHMLMIMQALSRLFFFQPLFLLARKRLSDIAELSADEWAATHLADAKSVAAALYTCATKIHQTRQIQWGLAMAGDKSMLKFRVERLIGATGQPFRKSGMAAKGAVATGLLAITLGLPSIQFAGALSAEMPTSIMASSTAHPDTPPSPAEIEAEMRRSIEEARAKVAERARVMAKEAKETGHPDAPTEEQIAEEMRVAIAQAEAQVSEEARLIAESAESFGLEMSSHDEDGHVRRHITDVDGNGMMTWNDGKREIKIRWDGDFTLTDNDEAIASMAEGAMLDLRSKSGGKTYRARIENPGGKLETTYWKNGKKTGFDKEGEKWLAETLLLLVREVGLNAEARITRIMNTKGTSGVVKEIEQIDSDYVARVYASHLVNMADLSRRELKDLADRFAKMDGDYDMRLALSLLLDEPELDRSVMPKIMKAARAIDSDYELRLLLTPYIARFGADNKTMEDLIDVARSIESDYEMRLLLSSAVSGQSLSDNNLERLANVAASEMESDYELRLLLSSFVEQLGQSRKATTVVIKAIAKISSDYEKRLALGSVVSHGAFDNQNWLAAIEAATTIDSDYDKRLVLSEIKPLLPEDKKIQEAFSKAVAGIDSDYERKLLSTGEKKVVAEIRVRDLPSGSEARVSPTGRSASGIRVATQVAVSDKALAVSQKTKVMDVTP</sequence>
<dbReference type="STRING" id="637679.GCA_001550055_02131"/>
<accession>A0A1G7DPJ0</accession>
<evidence type="ECO:0000313" key="4">
    <source>
        <dbReference type="Proteomes" id="UP000183685"/>
    </source>
</evidence>
<evidence type="ECO:0000256" key="1">
    <source>
        <dbReference type="SAM" id="Phobius"/>
    </source>
</evidence>
<dbReference type="InterPro" id="IPR008756">
    <property type="entry name" value="Peptidase_M56"/>
</dbReference>
<keyword evidence="4" id="KW-1185">Reference proteome</keyword>
<dbReference type="InterPro" id="IPR052173">
    <property type="entry name" value="Beta-lactam_resp_regulator"/>
</dbReference>
<name>A0A1G7DPJ0_9PROT</name>
<dbReference type="AlphaFoldDB" id="A0A1G7DPJ0"/>
<dbReference type="Pfam" id="PF05569">
    <property type="entry name" value="Peptidase_M56"/>
    <property type="match status" value="1"/>
</dbReference>